<organism evidence="2 3">
    <name type="scientific">Gloeobacter morelensis MG652769</name>
    <dbReference type="NCBI Taxonomy" id="2781736"/>
    <lineage>
        <taxon>Bacteria</taxon>
        <taxon>Bacillati</taxon>
        <taxon>Cyanobacteriota</taxon>
        <taxon>Cyanophyceae</taxon>
        <taxon>Gloeobacterales</taxon>
        <taxon>Gloeobacteraceae</taxon>
        <taxon>Gloeobacter</taxon>
        <taxon>Gloeobacter morelensis</taxon>
    </lineage>
</organism>
<proteinExistence type="predicted"/>
<feature type="compositionally biased region" description="Basic and acidic residues" evidence="1">
    <location>
        <begin position="59"/>
        <end position="68"/>
    </location>
</feature>
<protein>
    <submittedName>
        <fullName evidence="2">Uncharacterized protein</fullName>
    </submittedName>
</protein>
<accession>A0ABY3PN71</accession>
<sequence length="127" mass="14264">MSNYDPIDPELQLFDNPGQMYEQGDTNHDGDGDPVEGAMYADSDLFLADASYQTGDGTHLTDSEEQYCREQTGGEPESLVETVGDLIYDLRDGLFMTDQLSDTHVEHYQDAARDDAYDYCIEQESND</sequence>
<evidence type="ECO:0000313" key="3">
    <source>
        <dbReference type="Proteomes" id="UP001054846"/>
    </source>
</evidence>
<feature type="region of interest" description="Disordered" evidence="1">
    <location>
        <begin position="1"/>
        <end position="38"/>
    </location>
</feature>
<keyword evidence="3" id="KW-1185">Reference proteome</keyword>
<gene>
    <name evidence="2" type="ORF">ISF26_02520</name>
</gene>
<feature type="region of interest" description="Disordered" evidence="1">
    <location>
        <begin position="53"/>
        <end position="78"/>
    </location>
</feature>
<evidence type="ECO:0000256" key="1">
    <source>
        <dbReference type="SAM" id="MobiDB-lite"/>
    </source>
</evidence>
<name>A0ABY3PN71_9CYAN</name>
<dbReference type="Proteomes" id="UP001054846">
    <property type="component" value="Chromosome"/>
</dbReference>
<dbReference type="EMBL" id="CP063845">
    <property type="protein sequence ID" value="UFP95147.1"/>
    <property type="molecule type" value="Genomic_DNA"/>
</dbReference>
<evidence type="ECO:0000313" key="2">
    <source>
        <dbReference type="EMBL" id="UFP95147.1"/>
    </source>
</evidence>
<reference evidence="2 3" key="1">
    <citation type="journal article" date="2021" name="Genome Biol. Evol.">
        <title>Complete Genome Sequencing of a Novel Gloeobacter Species from a Waterfall Cave in Mexico.</title>
        <authorList>
            <person name="Saw J.H."/>
            <person name="Cardona T."/>
            <person name="Montejano G."/>
        </authorList>
    </citation>
    <scope>NUCLEOTIDE SEQUENCE [LARGE SCALE GENOMIC DNA]</scope>
    <source>
        <strain evidence="2">MG652769</strain>
    </source>
</reference>
<dbReference type="RefSeq" id="WP_230842335.1">
    <property type="nucleotide sequence ID" value="NZ_CP063845.1"/>
</dbReference>